<feature type="compositionally biased region" description="Basic and acidic residues" evidence="1">
    <location>
        <begin position="54"/>
        <end position="74"/>
    </location>
</feature>
<proteinExistence type="predicted"/>
<name>A0ABT2HBK2_9MICO</name>
<organism evidence="2 3">
    <name type="scientific">Herbiconiux daphne</name>
    <dbReference type="NCBI Taxonomy" id="2970914"/>
    <lineage>
        <taxon>Bacteria</taxon>
        <taxon>Bacillati</taxon>
        <taxon>Actinomycetota</taxon>
        <taxon>Actinomycetes</taxon>
        <taxon>Micrococcales</taxon>
        <taxon>Microbacteriaceae</taxon>
        <taxon>Herbiconiux</taxon>
    </lineage>
</organism>
<evidence type="ECO:0000256" key="1">
    <source>
        <dbReference type="SAM" id="MobiDB-lite"/>
    </source>
</evidence>
<feature type="region of interest" description="Disordered" evidence="1">
    <location>
        <begin position="14"/>
        <end position="95"/>
    </location>
</feature>
<evidence type="ECO:0000313" key="3">
    <source>
        <dbReference type="Proteomes" id="UP001165586"/>
    </source>
</evidence>
<reference evidence="2" key="1">
    <citation type="submission" date="2022-08" db="EMBL/GenBank/DDBJ databases">
        <authorList>
            <person name="Deng Y."/>
            <person name="Han X.-F."/>
            <person name="Zhang Y.-Q."/>
        </authorList>
    </citation>
    <scope>NUCLEOTIDE SEQUENCE</scope>
    <source>
        <strain evidence="2">CPCC 203386</strain>
    </source>
</reference>
<dbReference type="RefSeq" id="WP_259543693.1">
    <property type="nucleotide sequence ID" value="NZ_JANLCJ010000608.1"/>
</dbReference>
<dbReference type="Proteomes" id="UP001165586">
    <property type="component" value="Unassembled WGS sequence"/>
</dbReference>
<keyword evidence="3" id="KW-1185">Reference proteome</keyword>
<gene>
    <name evidence="2" type="ORF">N1032_26730</name>
</gene>
<dbReference type="EMBL" id="JANLCJ010000608">
    <property type="protein sequence ID" value="MCS5737331.1"/>
    <property type="molecule type" value="Genomic_DNA"/>
</dbReference>
<accession>A0ABT2HBK2</accession>
<protein>
    <submittedName>
        <fullName evidence="2">Uncharacterized protein</fullName>
    </submittedName>
</protein>
<evidence type="ECO:0000313" key="2">
    <source>
        <dbReference type="EMBL" id="MCS5737331.1"/>
    </source>
</evidence>
<feature type="compositionally biased region" description="Polar residues" evidence="1">
    <location>
        <begin position="14"/>
        <end position="32"/>
    </location>
</feature>
<feature type="non-terminal residue" evidence="2">
    <location>
        <position position="176"/>
    </location>
</feature>
<comment type="caution">
    <text evidence="2">The sequence shown here is derived from an EMBL/GenBank/DDBJ whole genome shotgun (WGS) entry which is preliminary data.</text>
</comment>
<sequence>MALWDFLNQSDNNNSLSFGGSDYNPSQSNVLGQSLAPKTPTGDLPSVDPANDTRSQDQFKRDAQLFNREAKNSADEDDNYITSRNGNRYEKVDSSPLQQGLTAAASYMEAYFSSGGNVGQGAHAAGAATYALQAKADRLAQADHMEDLGANPLDVQAWINSGDKKDLFTNKGEFSA</sequence>